<dbReference type="GO" id="GO:0005615">
    <property type="term" value="C:extracellular space"/>
    <property type="evidence" value="ECO:0007669"/>
    <property type="project" value="TreeGrafter"/>
</dbReference>
<evidence type="ECO:0000259" key="14">
    <source>
        <dbReference type="Pfam" id="PF18962"/>
    </source>
</evidence>
<dbReference type="InterPro" id="IPR042097">
    <property type="entry name" value="Aminopeptidase_N-like_N_sf"/>
</dbReference>
<dbReference type="PANTHER" id="PTHR11533:SF174">
    <property type="entry name" value="PUROMYCIN-SENSITIVE AMINOPEPTIDASE-RELATED"/>
    <property type="match status" value="1"/>
</dbReference>
<evidence type="ECO:0000259" key="13">
    <source>
        <dbReference type="Pfam" id="PF01433"/>
    </source>
</evidence>
<keyword evidence="7" id="KW-0645">Protease</keyword>
<dbReference type="GO" id="GO:0016020">
    <property type="term" value="C:membrane"/>
    <property type="evidence" value="ECO:0007669"/>
    <property type="project" value="TreeGrafter"/>
</dbReference>
<evidence type="ECO:0000313" key="15">
    <source>
        <dbReference type="EMBL" id="PWH86796.1"/>
    </source>
</evidence>
<dbReference type="SUPFAM" id="SSF63737">
    <property type="entry name" value="Leukotriene A4 hydrolase N-terminal domain"/>
    <property type="match status" value="1"/>
</dbReference>
<dbReference type="InterPro" id="IPR001930">
    <property type="entry name" value="Peptidase_M1"/>
</dbReference>
<evidence type="ECO:0000256" key="9">
    <source>
        <dbReference type="ARBA" id="ARBA00022729"/>
    </source>
</evidence>
<feature type="domain" description="Secretion system C-terminal sorting" evidence="14">
    <location>
        <begin position="585"/>
        <end position="654"/>
    </location>
</feature>
<dbReference type="Proteomes" id="UP000245370">
    <property type="component" value="Unassembled WGS sequence"/>
</dbReference>
<dbReference type="CDD" id="cd09603">
    <property type="entry name" value="M1_APN_like"/>
    <property type="match status" value="1"/>
</dbReference>
<dbReference type="AlphaFoldDB" id="A0A2U2XG76"/>
<keyword evidence="11" id="KW-0862">Zinc</keyword>
<dbReference type="GO" id="GO:0042277">
    <property type="term" value="F:peptide binding"/>
    <property type="evidence" value="ECO:0007669"/>
    <property type="project" value="TreeGrafter"/>
</dbReference>
<dbReference type="RefSeq" id="WP_109357876.1">
    <property type="nucleotide sequence ID" value="NZ_QFRJ01000001.1"/>
</dbReference>
<dbReference type="GO" id="GO:0043171">
    <property type="term" value="P:peptide catabolic process"/>
    <property type="evidence" value="ECO:0007669"/>
    <property type="project" value="TreeGrafter"/>
</dbReference>
<dbReference type="PRINTS" id="PR00756">
    <property type="entry name" value="ALADIPTASE"/>
</dbReference>
<proteinExistence type="inferred from homology"/>
<keyword evidence="6" id="KW-0031">Aminopeptidase</keyword>
<evidence type="ECO:0000256" key="10">
    <source>
        <dbReference type="ARBA" id="ARBA00022801"/>
    </source>
</evidence>
<dbReference type="Gene3D" id="2.60.40.1730">
    <property type="entry name" value="tricorn interacting facor f3 domain"/>
    <property type="match status" value="1"/>
</dbReference>
<comment type="similarity">
    <text evidence="3">Belongs to the peptidase M1 family.</text>
</comment>
<evidence type="ECO:0000256" key="8">
    <source>
        <dbReference type="ARBA" id="ARBA00022723"/>
    </source>
</evidence>
<dbReference type="OrthoDB" id="100605at2"/>
<reference evidence="15 16" key="2">
    <citation type="submission" date="2018-05" db="EMBL/GenBank/DDBJ databases">
        <authorList>
            <person name="Lanie J.A."/>
            <person name="Ng W.-L."/>
            <person name="Kazmierczak K.M."/>
            <person name="Andrzejewski T.M."/>
            <person name="Davidsen T.M."/>
            <person name="Wayne K.J."/>
            <person name="Tettelin H."/>
            <person name="Glass J.I."/>
            <person name="Rusch D."/>
            <person name="Podicherti R."/>
            <person name="Tsui H.-C.T."/>
            <person name="Winkler M.E."/>
        </authorList>
    </citation>
    <scope>NUCLEOTIDE SEQUENCE [LARGE SCALE GENOMIC DNA]</scope>
    <source>
        <strain evidence="15 16">C305</strain>
    </source>
</reference>
<dbReference type="InterPro" id="IPR050344">
    <property type="entry name" value="Peptidase_M1_aminopeptidases"/>
</dbReference>
<dbReference type="Gene3D" id="1.10.390.10">
    <property type="entry name" value="Neutral Protease Domain 2"/>
    <property type="match status" value="1"/>
</dbReference>
<sequence>MNTYNRGFLLITISILFNFSVLSQENHRYCSKRDAFLNAQLKSPNLNLQEIAQAKKYDVHFYALDVTMDNLSTDIAGTSEIHGITNENLDSVLFELFSSFTISEIRVDNSPTPFNRIGSTIKVPVNLLQNQNFKIAVDYNGTPPNSSTTPFGGSGMSNDSSPSWGNQVTWSLSEPFSAYEWFPVKQDLRDKADSVSVKITVPNNCKAGSNGVLENVVNLGNGTSRYEWFHRHPIAYYLISVAVAEYVEYNVTANPVGSPNPVVIQNYIYNNPSTLPYFQSDIDETVNFMELFAELFGRYPYDDEKYGHCMAPLSGGMEHQTMTTQGFFEKGLTAHELGHQWWGNNVTCASWSDIWVNEGFASYASHLVLEYLYPAQAPANMNDVHDNVKSIPGGSIWVTDSLNAAAIFSGRLSYDKGAAFVHTLRFLMNDDSLFFQALKEFQINYKDSLAIGLDVRNQLNMMSTVNFDDAFDQWYFGEGFPTYSTRYNTIGNDLYFEISHTSSSSTPTFTNPLEIKFSRIGLADTTIRINISSNSDHFVIPSIGGEVTSAEIDPNNWIINNVGVNVKDENYLSTQKESEAITLDVFPNPSSNEINITINNQGKNNIQLINMQGKSVLSKSFNIQTKINISNYESGFYIVKITNNTGNQWIKTIVKN</sequence>
<organism evidence="15 16">
    <name type="scientific">Brumimicrobium oceani</name>
    <dbReference type="NCBI Taxonomy" id="2100725"/>
    <lineage>
        <taxon>Bacteria</taxon>
        <taxon>Pseudomonadati</taxon>
        <taxon>Bacteroidota</taxon>
        <taxon>Flavobacteriia</taxon>
        <taxon>Flavobacteriales</taxon>
        <taxon>Crocinitomicaceae</taxon>
        <taxon>Brumimicrobium</taxon>
    </lineage>
</organism>
<accession>A0A2U2XG76</accession>
<evidence type="ECO:0000256" key="3">
    <source>
        <dbReference type="ARBA" id="ARBA00010136"/>
    </source>
</evidence>
<evidence type="ECO:0000256" key="7">
    <source>
        <dbReference type="ARBA" id="ARBA00022670"/>
    </source>
</evidence>
<evidence type="ECO:0000256" key="11">
    <source>
        <dbReference type="ARBA" id="ARBA00022833"/>
    </source>
</evidence>
<keyword evidence="16" id="KW-1185">Reference proteome</keyword>
<evidence type="ECO:0000256" key="4">
    <source>
        <dbReference type="ARBA" id="ARBA00012564"/>
    </source>
</evidence>
<reference evidence="15 16" key="1">
    <citation type="submission" date="2018-05" db="EMBL/GenBank/DDBJ databases">
        <title>Brumimicrobium oceani sp. nov., isolated from coastal sediment.</title>
        <authorList>
            <person name="Kou Y."/>
        </authorList>
    </citation>
    <scope>NUCLEOTIDE SEQUENCE [LARGE SCALE GENOMIC DNA]</scope>
    <source>
        <strain evidence="15 16">C305</strain>
    </source>
</reference>
<dbReference type="Pfam" id="PF01433">
    <property type="entry name" value="Peptidase_M1"/>
    <property type="match status" value="1"/>
</dbReference>
<name>A0A2U2XG76_9FLAO</name>
<dbReference type="EC" id="3.4.11.2" evidence="4"/>
<evidence type="ECO:0000256" key="1">
    <source>
        <dbReference type="ARBA" id="ARBA00000098"/>
    </source>
</evidence>
<dbReference type="EMBL" id="QFRJ01000001">
    <property type="protein sequence ID" value="PWH86796.1"/>
    <property type="molecule type" value="Genomic_DNA"/>
</dbReference>
<keyword evidence="8" id="KW-0479">Metal-binding</keyword>
<feature type="domain" description="Peptidase M1 membrane alanine aminopeptidase" evidence="13">
    <location>
        <begin position="332"/>
        <end position="474"/>
    </location>
</feature>
<evidence type="ECO:0000313" key="16">
    <source>
        <dbReference type="Proteomes" id="UP000245370"/>
    </source>
</evidence>
<keyword evidence="10" id="KW-0378">Hydrolase</keyword>
<dbReference type="GO" id="GO:0005737">
    <property type="term" value="C:cytoplasm"/>
    <property type="evidence" value="ECO:0007669"/>
    <property type="project" value="TreeGrafter"/>
</dbReference>
<dbReference type="GO" id="GO:0016285">
    <property type="term" value="F:alanyl aminopeptidase activity"/>
    <property type="evidence" value="ECO:0007669"/>
    <property type="project" value="UniProtKB-EC"/>
</dbReference>
<dbReference type="NCBIfam" id="TIGR04183">
    <property type="entry name" value="Por_Secre_tail"/>
    <property type="match status" value="1"/>
</dbReference>
<dbReference type="PANTHER" id="PTHR11533">
    <property type="entry name" value="PROTEASE M1 ZINC METALLOPROTEASE"/>
    <property type="match status" value="1"/>
</dbReference>
<keyword evidence="12" id="KW-0482">Metalloprotease</keyword>
<dbReference type="InterPro" id="IPR026444">
    <property type="entry name" value="Secre_tail"/>
</dbReference>
<dbReference type="SUPFAM" id="SSF55486">
    <property type="entry name" value="Metalloproteases ('zincins'), catalytic domain"/>
    <property type="match status" value="1"/>
</dbReference>
<keyword evidence="9" id="KW-0732">Signal</keyword>
<gene>
    <name evidence="15" type="ORF">DIT68_00605</name>
</gene>
<evidence type="ECO:0000256" key="5">
    <source>
        <dbReference type="ARBA" id="ARBA00015611"/>
    </source>
</evidence>
<dbReference type="InterPro" id="IPR014782">
    <property type="entry name" value="Peptidase_M1_dom"/>
</dbReference>
<dbReference type="GO" id="GO:0008270">
    <property type="term" value="F:zinc ion binding"/>
    <property type="evidence" value="ECO:0007669"/>
    <property type="project" value="InterPro"/>
</dbReference>
<dbReference type="InterPro" id="IPR027268">
    <property type="entry name" value="Peptidase_M4/M1_CTD_sf"/>
</dbReference>
<dbReference type="GO" id="GO:0070006">
    <property type="term" value="F:metalloaminopeptidase activity"/>
    <property type="evidence" value="ECO:0007669"/>
    <property type="project" value="TreeGrafter"/>
</dbReference>
<evidence type="ECO:0000256" key="12">
    <source>
        <dbReference type="ARBA" id="ARBA00023049"/>
    </source>
</evidence>
<dbReference type="Pfam" id="PF18962">
    <property type="entry name" value="Por_Secre_tail"/>
    <property type="match status" value="1"/>
</dbReference>
<dbReference type="GO" id="GO:0006508">
    <property type="term" value="P:proteolysis"/>
    <property type="evidence" value="ECO:0007669"/>
    <property type="project" value="UniProtKB-KW"/>
</dbReference>
<comment type="catalytic activity">
    <reaction evidence="1">
        <text>Release of an N-terminal amino acid, Xaa-|-Yaa- from a peptide, amide or arylamide. Xaa is preferably Ala, but may be most amino acids including Pro (slow action). When a terminal hydrophobic residue is followed by a prolyl residue, the two may be released as an intact Xaa-Pro dipeptide.</text>
        <dbReference type="EC" id="3.4.11.2"/>
    </reaction>
</comment>
<evidence type="ECO:0000256" key="6">
    <source>
        <dbReference type="ARBA" id="ARBA00022438"/>
    </source>
</evidence>
<comment type="cofactor">
    <cofactor evidence="2">
        <name>Zn(2+)</name>
        <dbReference type="ChEBI" id="CHEBI:29105"/>
    </cofactor>
</comment>
<protein>
    <recommendedName>
        <fullName evidence="5">Aminopeptidase N</fullName>
        <ecNumber evidence="4">3.4.11.2</ecNumber>
    </recommendedName>
</protein>
<comment type="caution">
    <text evidence="15">The sequence shown here is derived from an EMBL/GenBank/DDBJ whole genome shotgun (WGS) entry which is preliminary data.</text>
</comment>
<evidence type="ECO:0000256" key="2">
    <source>
        <dbReference type="ARBA" id="ARBA00001947"/>
    </source>
</evidence>